<evidence type="ECO:0000313" key="3">
    <source>
        <dbReference type="Proteomes" id="UP000016480"/>
    </source>
</evidence>
<protein>
    <submittedName>
        <fullName evidence="2">Uncharacterized protein</fullName>
    </submittedName>
</protein>
<dbReference type="Proteomes" id="UP000016480">
    <property type="component" value="Unassembled WGS sequence"/>
</dbReference>
<dbReference type="AlphaFoldDB" id="A0A8T0C628"/>
<sequence>MLSTLKTLTLATLLTLTAVSVNASEQNTNNVQQTSVSESVDVFPACASFPHCWPTHTGE</sequence>
<accession>A0A8T0C628</accession>
<dbReference type="EMBL" id="AHCD03000036">
    <property type="protein sequence ID" value="KAF7785501.1"/>
    <property type="molecule type" value="Genomic_DNA"/>
</dbReference>
<reference evidence="2 3" key="1">
    <citation type="journal article" date="2012" name="J. Bacteriol.">
        <title>Genome sequence of the cycloprodigiosin-producing bacterial strain Pseudoalteromonas rubra ATCC 29570(T).</title>
        <authorList>
            <person name="Xie B.B."/>
            <person name="Shu Y.L."/>
            <person name="Qin Q.L."/>
            <person name="Rong J.C."/>
            <person name="Zhang X.Y."/>
            <person name="Chen X.L."/>
            <person name="Zhou B.C."/>
            <person name="Zhang Y.Z."/>
        </authorList>
    </citation>
    <scope>NUCLEOTIDE SEQUENCE [LARGE SCALE GENOMIC DNA]</scope>
    <source>
        <strain evidence="2 3">DSM 6842</strain>
    </source>
</reference>
<proteinExistence type="predicted"/>
<name>A0A8T0C628_9GAMM</name>
<gene>
    <name evidence="2" type="ORF">PRUB_a4176</name>
</gene>
<evidence type="ECO:0000256" key="1">
    <source>
        <dbReference type="SAM" id="SignalP"/>
    </source>
</evidence>
<comment type="caution">
    <text evidence="2">The sequence shown here is derived from an EMBL/GenBank/DDBJ whole genome shotgun (WGS) entry which is preliminary data.</text>
</comment>
<keyword evidence="1" id="KW-0732">Signal</keyword>
<evidence type="ECO:0000313" key="2">
    <source>
        <dbReference type="EMBL" id="KAF7785501.1"/>
    </source>
</evidence>
<feature type="signal peptide" evidence="1">
    <location>
        <begin position="1"/>
        <end position="23"/>
    </location>
</feature>
<organism evidence="2 3">
    <name type="scientific">Pseudoalteromonas rubra</name>
    <dbReference type="NCBI Taxonomy" id="43658"/>
    <lineage>
        <taxon>Bacteria</taxon>
        <taxon>Pseudomonadati</taxon>
        <taxon>Pseudomonadota</taxon>
        <taxon>Gammaproteobacteria</taxon>
        <taxon>Alteromonadales</taxon>
        <taxon>Pseudoalteromonadaceae</taxon>
        <taxon>Pseudoalteromonas</taxon>
    </lineage>
</organism>
<feature type="chain" id="PRO_5035940926" evidence="1">
    <location>
        <begin position="24"/>
        <end position="59"/>
    </location>
</feature>